<sequence length="142" mass="16433">MIEKKYVNQDINIELTSYIDDKQNAWFKGKDIALILGYSDTDQALRKHTDNEDQKSYPVKTTVLPSIRKFGYNKLFDNPNNKMFKIENETDLDCKVVHLIRNYYPKALIVAGLGENQDTPSKRIASWKKGYTKGQPDLMVLN</sequence>
<organism evidence="2 3">
    <name type="scientific">Porites lobata</name>
    <dbReference type="NCBI Taxonomy" id="104759"/>
    <lineage>
        <taxon>Eukaryota</taxon>
        <taxon>Metazoa</taxon>
        <taxon>Cnidaria</taxon>
        <taxon>Anthozoa</taxon>
        <taxon>Hexacorallia</taxon>
        <taxon>Scleractinia</taxon>
        <taxon>Fungiina</taxon>
        <taxon>Poritidae</taxon>
        <taxon>Porites</taxon>
    </lineage>
</organism>
<gene>
    <name evidence="2" type="ORF">PLOB_00000063</name>
</gene>
<evidence type="ECO:0000259" key="1">
    <source>
        <dbReference type="Pfam" id="PF02498"/>
    </source>
</evidence>
<evidence type="ECO:0000313" key="2">
    <source>
        <dbReference type="EMBL" id="CAH3032594.1"/>
    </source>
</evidence>
<accession>A0ABN8MNS6</accession>
<keyword evidence="3" id="KW-1185">Reference proteome</keyword>
<reference evidence="2 3" key="1">
    <citation type="submission" date="2022-05" db="EMBL/GenBank/DDBJ databases">
        <authorList>
            <consortium name="Genoscope - CEA"/>
            <person name="William W."/>
        </authorList>
    </citation>
    <scope>NUCLEOTIDE SEQUENCE [LARGE SCALE GENOMIC DNA]</scope>
</reference>
<dbReference type="InterPro" id="IPR003497">
    <property type="entry name" value="BRO_N_domain"/>
</dbReference>
<comment type="caution">
    <text evidence="2">The sequence shown here is derived from an EMBL/GenBank/DDBJ whole genome shotgun (WGS) entry which is preliminary data.</text>
</comment>
<dbReference type="Pfam" id="PF02498">
    <property type="entry name" value="Bro-N"/>
    <property type="match status" value="1"/>
</dbReference>
<dbReference type="EMBL" id="CALNXK010000001">
    <property type="protein sequence ID" value="CAH3032594.1"/>
    <property type="molecule type" value="Genomic_DNA"/>
</dbReference>
<protein>
    <recommendedName>
        <fullName evidence="1">Bro-N domain-containing protein</fullName>
    </recommendedName>
</protein>
<feature type="non-terminal residue" evidence="2">
    <location>
        <position position="142"/>
    </location>
</feature>
<feature type="domain" description="Bro-N" evidence="1">
    <location>
        <begin position="17"/>
        <end position="62"/>
    </location>
</feature>
<name>A0ABN8MNS6_9CNID</name>
<evidence type="ECO:0000313" key="3">
    <source>
        <dbReference type="Proteomes" id="UP001159405"/>
    </source>
</evidence>
<proteinExistence type="predicted"/>
<dbReference type="Proteomes" id="UP001159405">
    <property type="component" value="Unassembled WGS sequence"/>
</dbReference>